<keyword evidence="1 3" id="KW-0732">Signal</keyword>
<dbReference type="InterPro" id="IPR006558">
    <property type="entry name" value="LamG-like"/>
</dbReference>
<keyword evidence="6" id="KW-1185">Reference proteome</keyword>
<dbReference type="OrthoDB" id="2582440at2"/>
<dbReference type="GO" id="GO:0004553">
    <property type="term" value="F:hydrolase activity, hydrolyzing O-glycosyl compounds"/>
    <property type="evidence" value="ECO:0007669"/>
    <property type="project" value="UniProtKB-ARBA"/>
</dbReference>
<feature type="chain" id="PRO_5026818281" evidence="3">
    <location>
        <begin position="19"/>
        <end position="920"/>
    </location>
</feature>
<evidence type="ECO:0000256" key="3">
    <source>
        <dbReference type="SAM" id="SignalP"/>
    </source>
</evidence>
<evidence type="ECO:0000313" key="5">
    <source>
        <dbReference type="EMBL" id="KAB2808620.1"/>
    </source>
</evidence>
<dbReference type="SUPFAM" id="SSF49899">
    <property type="entry name" value="Concanavalin A-like lectins/glucanases"/>
    <property type="match status" value="1"/>
</dbReference>
<dbReference type="RefSeq" id="WP_151667715.1">
    <property type="nucleotide sequence ID" value="NZ_WBVO01000008.1"/>
</dbReference>
<dbReference type="InterPro" id="IPR013320">
    <property type="entry name" value="ConA-like_dom_sf"/>
</dbReference>
<name>A0A6N6REN4_9FLAO</name>
<dbReference type="Gene3D" id="2.60.120.200">
    <property type="match status" value="1"/>
</dbReference>
<evidence type="ECO:0000313" key="6">
    <source>
        <dbReference type="Proteomes" id="UP000468650"/>
    </source>
</evidence>
<dbReference type="CDD" id="cd00110">
    <property type="entry name" value="LamG"/>
    <property type="match status" value="1"/>
</dbReference>
<dbReference type="GO" id="GO:0005975">
    <property type="term" value="P:carbohydrate metabolic process"/>
    <property type="evidence" value="ECO:0007669"/>
    <property type="project" value="UniProtKB-ARBA"/>
</dbReference>
<dbReference type="SMART" id="SM00560">
    <property type="entry name" value="LamGL"/>
    <property type="match status" value="1"/>
</dbReference>
<accession>A0A6N6REN4</accession>
<feature type="signal peptide" evidence="3">
    <location>
        <begin position="1"/>
        <end position="18"/>
    </location>
</feature>
<proteinExistence type="predicted"/>
<dbReference type="AlphaFoldDB" id="A0A6N6REN4"/>
<dbReference type="Proteomes" id="UP000468650">
    <property type="component" value="Unassembled WGS sequence"/>
</dbReference>
<dbReference type="EMBL" id="WBVO01000008">
    <property type="protein sequence ID" value="KAB2808620.1"/>
    <property type="molecule type" value="Genomic_DNA"/>
</dbReference>
<keyword evidence="2" id="KW-1015">Disulfide bond</keyword>
<organism evidence="5 6">
    <name type="scientific">Phaeocystidibacter luteus</name>
    <dbReference type="NCBI Taxonomy" id="911197"/>
    <lineage>
        <taxon>Bacteria</taxon>
        <taxon>Pseudomonadati</taxon>
        <taxon>Bacteroidota</taxon>
        <taxon>Flavobacteriia</taxon>
        <taxon>Flavobacteriales</taxon>
        <taxon>Phaeocystidibacteraceae</taxon>
        <taxon>Phaeocystidibacter</taxon>
    </lineage>
</organism>
<gene>
    <name evidence="5" type="ORF">F8C67_10055</name>
</gene>
<comment type="caution">
    <text evidence="5">The sequence shown here is derived from an EMBL/GenBank/DDBJ whole genome shotgun (WGS) entry which is preliminary data.</text>
</comment>
<reference evidence="5 6" key="1">
    <citation type="submission" date="2019-09" db="EMBL/GenBank/DDBJ databases">
        <title>Genomes of family Cryomorphaceae.</title>
        <authorList>
            <person name="Bowman J.P."/>
        </authorList>
    </citation>
    <scope>NUCLEOTIDE SEQUENCE [LARGE SCALE GENOMIC DNA]</scope>
    <source>
        <strain evidence="5 6">LMG 25704</strain>
    </source>
</reference>
<evidence type="ECO:0000256" key="2">
    <source>
        <dbReference type="ARBA" id="ARBA00023157"/>
    </source>
</evidence>
<dbReference type="Pfam" id="PF02210">
    <property type="entry name" value="Laminin_G_2"/>
    <property type="match status" value="1"/>
</dbReference>
<evidence type="ECO:0000259" key="4">
    <source>
        <dbReference type="SMART" id="SM00560"/>
    </source>
</evidence>
<feature type="domain" description="LamG-like jellyroll fold" evidence="4">
    <location>
        <begin position="48"/>
        <end position="175"/>
    </location>
</feature>
<sequence>MKKLLLLTFSLASFIVFGQGKMLTLSGTAGDYVDLGNETKRNFGSAGNNFTVEFWFYDTDGTAELLGLDNGYLTFQLTSGDLVVTISDGTDTRTFTNAVSASAWHHVALVMDDESGNELKLWLDGSRTDSVVETTWNPDLSSGQWYLGALSTSPTTPASASFDELRFWSEARTKENVLWYQQDTISFADDDTTALEGYFTFETLASNTLVDSVSNGSNGSTANATTPTSVRTTAPVPYYTIASGDLYVSGTWATGQGVPDVTNQYTKIRIKHEYDQIDVAGGDDAFNLGALMIDFAHASDADSTLKRPGSHSTINGHTSIAPVMRDLVVQGGSFHVNETITVTRSIRAVNKPGGCSWCGQGHLFIDPTGRINFTGTTISMANSRTTIRGIFDVKSSSHNFNLSNSTITIQDGGLMLTEATGSNTWNMSNASLTIYYGGGVSNTSAEASISGSPNISMRTRFSSGVDGWRHFSNPNNAGKPSNFNDDLTLDYTGTATANIFTWDASENGATTNANGWTAITDSTESAVNKPYVIYESDANFPVLNSVISFKGGLASGNHSTTCYNYYDPSADQVAQNRGWNLIANPYPGAIDISKLLNDYNGDGGADNPSEWPFAYQGVHIWDPSAGQYVAVLASGESLESHDNTTATTSGGFSFIRPFTAFWVKMSASDANSETFTLKNPHRYADRMASGNSVFHKRVNPALRLNVYDPDSSRDQVLVIFDPDATDAWDQGLEAYDLRSMNSDVPSMWIPTTQGTQSILSADLPVGVTKTYPVTIEVGEAGSHTVDYNKDHFGQYMDVWLIDSTAQKTHHLLNAPYSYFESNAGDSRTLWVAVSQSAITVPEFAPTELYVTQSDGQWQVDIGEQAQTGQIQLMDISGRVIDVKEVNGQLTSFNRPDQAGVYLLRWMRDNEAPLVAKMTTF</sequence>
<evidence type="ECO:0000256" key="1">
    <source>
        <dbReference type="ARBA" id="ARBA00022729"/>
    </source>
</evidence>
<dbReference type="InterPro" id="IPR001791">
    <property type="entry name" value="Laminin_G"/>
</dbReference>
<protein>
    <submittedName>
        <fullName evidence="5">LamG domain-containing protein</fullName>
    </submittedName>
</protein>